<evidence type="ECO:0000313" key="1">
    <source>
        <dbReference type="EMBL" id="KAK7495985.1"/>
    </source>
</evidence>
<protein>
    <submittedName>
        <fullName evidence="1">Uncharacterized protein</fullName>
    </submittedName>
</protein>
<evidence type="ECO:0000313" key="2">
    <source>
        <dbReference type="Proteomes" id="UP001519460"/>
    </source>
</evidence>
<sequence>MLRKHANRLTPGEVPKNTRVLILLRAPHLQKRHTREILKTRKRRTALDKIIKTKTGNDLLWSGMAGKERTALPPQKKMSRKVLLS</sequence>
<keyword evidence="2" id="KW-1185">Reference proteome</keyword>
<reference evidence="1 2" key="1">
    <citation type="journal article" date="2023" name="Sci. Data">
        <title>Genome assembly of the Korean intertidal mud-creeper Batillaria attramentaria.</title>
        <authorList>
            <person name="Patra A.K."/>
            <person name="Ho P.T."/>
            <person name="Jun S."/>
            <person name="Lee S.J."/>
            <person name="Kim Y."/>
            <person name="Won Y.J."/>
        </authorList>
    </citation>
    <scope>NUCLEOTIDE SEQUENCE [LARGE SCALE GENOMIC DNA]</scope>
    <source>
        <strain evidence="1">Wonlab-2016</strain>
    </source>
</reference>
<accession>A0ABD0L9W7</accession>
<name>A0ABD0L9W7_9CAEN</name>
<comment type="caution">
    <text evidence="1">The sequence shown here is derived from an EMBL/GenBank/DDBJ whole genome shotgun (WGS) entry which is preliminary data.</text>
</comment>
<dbReference type="EMBL" id="JACVVK020000070">
    <property type="protein sequence ID" value="KAK7495985.1"/>
    <property type="molecule type" value="Genomic_DNA"/>
</dbReference>
<dbReference type="Proteomes" id="UP001519460">
    <property type="component" value="Unassembled WGS sequence"/>
</dbReference>
<gene>
    <name evidence="1" type="ORF">BaRGS_00012686</name>
</gene>
<organism evidence="1 2">
    <name type="scientific">Batillaria attramentaria</name>
    <dbReference type="NCBI Taxonomy" id="370345"/>
    <lineage>
        <taxon>Eukaryota</taxon>
        <taxon>Metazoa</taxon>
        <taxon>Spiralia</taxon>
        <taxon>Lophotrochozoa</taxon>
        <taxon>Mollusca</taxon>
        <taxon>Gastropoda</taxon>
        <taxon>Caenogastropoda</taxon>
        <taxon>Sorbeoconcha</taxon>
        <taxon>Cerithioidea</taxon>
        <taxon>Batillariidae</taxon>
        <taxon>Batillaria</taxon>
    </lineage>
</organism>
<dbReference type="AlphaFoldDB" id="A0ABD0L9W7"/>
<proteinExistence type="predicted"/>